<evidence type="ECO:0000313" key="4">
    <source>
        <dbReference type="EMBL" id="KKO06879.1"/>
    </source>
</evidence>
<protein>
    <recommendedName>
        <fullName evidence="3">Gamma-butyrobetaine hydroxylase-like N-terminal domain-containing protein</fullName>
    </recommendedName>
</protein>
<comment type="caution">
    <text evidence="4">The sequence shown here is derived from an EMBL/GenBank/DDBJ whole genome shotgun (WGS) entry which is preliminary data.</text>
</comment>
<dbReference type="Gene3D" id="3.30.2020.30">
    <property type="match status" value="1"/>
</dbReference>
<reference evidence="4" key="1">
    <citation type="journal article" date="2015" name="Nature">
        <title>Complex archaea that bridge the gap between prokaryotes and eukaryotes.</title>
        <authorList>
            <person name="Spang A."/>
            <person name="Saw J.H."/>
            <person name="Jorgensen S.L."/>
            <person name="Zaremba-Niedzwiedzka K."/>
            <person name="Martijn J."/>
            <person name="Lind A.E."/>
            <person name="van Eijk R."/>
            <person name="Schleper C."/>
            <person name="Guy L."/>
            <person name="Ettema T.J."/>
        </authorList>
    </citation>
    <scope>NUCLEOTIDE SEQUENCE</scope>
</reference>
<dbReference type="Pfam" id="PF06155">
    <property type="entry name" value="GBBH-like_N"/>
    <property type="match status" value="1"/>
</dbReference>
<evidence type="ECO:0000259" key="3">
    <source>
        <dbReference type="Pfam" id="PF06155"/>
    </source>
</evidence>
<dbReference type="PANTHER" id="PTHR35303:SF5">
    <property type="entry name" value="OS02G0197800 PROTEIN"/>
    <property type="match status" value="1"/>
</dbReference>
<name>A0A0F9YQD2_9ZZZZ</name>
<evidence type="ECO:0000256" key="1">
    <source>
        <dbReference type="ARBA" id="ARBA00022723"/>
    </source>
</evidence>
<sequence>MTTAEALPGSTPVPTDIRLRRKSGLLELQYSDGTRFELPAELLRVFSPSAEVKGHGKGQEVLQTGKRHVKMTAIEAIGQYAIRLSFDDGHDSGIYSWDTLYDLGARQAELWQQYLTRLQQAGASRDALPAGTQAIKIVDPTRNSGNTGGQ</sequence>
<feature type="domain" description="Gamma-butyrobetaine hydroxylase-like N-terminal" evidence="3">
    <location>
        <begin position="17"/>
        <end position="101"/>
    </location>
</feature>
<evidence type="ECO:0000256" key="2">
    <source>
        <dbReference type="ARBA" id="ARBA00023004"/>
    </source>
</evidence>
<keyword evidence="1" id="KW-0479">Metal-binding</keyword>
<accession>A0A0F9YQD2</accession>
<gene>
    <name evidence="4" type="ORF">LCGC14_0060630</name>
</gene>
<dbReference type="InterPro" id="IPR038492">
    <property type="entry name" value="GBBH-like_N_sf"/>
</dbReference>
<dbReference type="EMBL" id="LAZR01000014">
    <property type="protein sequence ID" value="KKO06879.1"/>
    <property type="molecule type" value="Genomic_DNA"/>
</dbReference>
<organism evidence="4">
    <name type="scientific">marine sediment metagenome</name>
    <dbReference type="NCBI Taxonomy" id="412755"/>
    <lineage>
        <taxon>unclassified sequences</taxon>
        <taxon>metagenomes</taxon>
        <taxon>ecological metagenomes</taxon>
    </lineage>
</organism>
<proteinExistence type="predicted"/>
<dbReference type="InterPro" id="IPR010376">
    <property type="entry name" value="GBBH-like_N"/>
</dbReference>
<dbReference type="GO" id="GO:0046872">
    <property type="term" value="F:metal ion binding"/>
    <property type="evidence" value="ECO:0007669"/>
    <property type="project" value="UniProtKB-KW"/>
</dbReference>
<keyword evidence="2" id="KW-0408">Iron</keyword>
<dbReference type="AlphaFoldDB" id="A0A0F9YQD2"/>
<dbReference type="PANTHER" id="PTHR35303">
    <property type="entry name" value="OS02G0197800 PROTEIN"/>
    <property type="match status" value="1"/>
</dbReference>